<keyword evidence="6 7" id="KW-0472">Membrane</keyword>
<keyword evidence="3" id="KW-1003">Cell membrane</keyword>
<dbReference type="Gene3D" id="1.20.1720.10">
    <property type="entry name" value="Multidrug resistance protein D"/>
    <property type="match status" value="1"/>
</dbReference>
<feature type="transmembrane region" description="Helical" evidence="7">
    <location>
        <begin position="168"/>
        <end position="190"/>
    </location>
</feature>
<evidence type="ECO:0000313" key="10">
    <source>
        <dbReference type="Proteomes" id="UP000245657"/>
    </source>
</evidence>
<protein>
    <submittedName>
        <fullName evidence="9">MFS transporter</fullName>
    </submittedName>
</protein>
<dbReference type="OrthoDB" id="117970at2157"/>
<feature type="transmembrane region" description="Helical" evidence="7">
    <location>
        <begin position="140"/>
        <end position="162"/>
    </location>
</feature>
<keyword evidence="2" id="KW-0813">Transport</keyword>
<dbReference type="Gene3D" id="1.20.1250.20">
    <property type="entry name" value="MFS general substrate transporter like domains"/>
    <property type="match status" value="1"/>
</dbReference>
<evidence type="ECO:0000256" key="2">
    <source>
        <dbReference type="ARBA" id="ARBA00022448"/>
    </source>
</evidence>
<feature type="transmembrane region" description="Helical" evidence="7">
    <location>
        <begin position="270"/>
        <end position="292"/>
    </location>
</feature>
<feature type="transmembrane region" description="Helical" evidence="7">
    <location>
        <begin position="446"/>
        <end position="468"/>
    </location>
</feature>
<feature type="transmembrane region" description="Helical" evidence="7">
    <location>
        <begin position="82"/>
        <end position="101"/>
    </location>
</feature>
<name>A0A2V2N553_9EURY</name>
<feature type="transmembrane region" description="Helical" evidence="7">
    <location>
        <begin position="338"/>
        <end position="356"/>
    </location>
</feature>
<feature type="domain" description="Major facilitator superfamily (MFS) profile" evidence="8">
    <location>
        <begin position="17"/>
        <end position="473"/>
    </location>
</feature>
<dbReference type="Pfam" id="PF07690">
    <property type="entry name" value="MFS_1"/>
    <property type="match status" value="1"/>
</dbReference>
<dbReference type="InterPro" id="IPR036259">
    <property type="entry name" value="MFS_trans_sf"/>
</dbReference>
<feature type="transmembrane region" description="Helical" evidence="7">
    <location>
        <begin position="51"/>
        <end position="70"/>
    </location>
</feature>
<keyword evidence="4 7" id="KW-0812">Transmembrane</keyword>
<dbReference type="PRINTS" id="PR01036">
    <property type="entry name" value="TCRTETB"/>
</dbReference>
<dbReference type="EMBL" id="QGMY01000008">
    <property type="protein sequence ID" value="PWR71648.1"/>
    <property type="molecule type" value="Genomic_DNA"/>
</dbReference>
<dbReference type="GO" id="GO:0005886">
    <property type="term" value="C:plasma membrane"/>
    <property type="evidence" value="ECO:0007669"/>
    <property type="project" value="UniProtKB-SubCell"/>
</dbReference>
<evidence type="ECO:0000256" key="1">
    <source>
        <dbReference type="ARBA" id="ARBA00004651"/>
    </source>
</evidence>
<evidence type="ECO:0000256" key="5">
    <source>
        <dbReference type="ARBA" id="ARBA00022989"/>
    </source>
</evidence>
<feature type="transmembrane region" description="Helical" evidence="7">
    <location>
        <begin position="16"/>
        <end position="39"/>
    </location>
</feature>
<dbReference type="PANTHER" id="PTHR23501:SF197">
    <property type="entry name" value="COMD"/>
    <property type="match status" value="1"/>
</dbReference>
<feature type="transmembrane region" description="Helical" evidence="7">
    <location>
        <begin position="230"/>
        <end position="250"/>
    </location>
</feature>
<dbReference type="InterPro" id="IPR020846">
    <property type="entry name" value="MFS_dom"/>
</dbReference>
<keyword evidence="5 7" id="KW-1133">Transmembrane helix</keyword>
<dbReference type="AlphaFoldDB" id="A0A2V2N553"/>
<feature type="transmembrane region" description="Helical" evidence="7">
    <location>
        <begin position="107"/>
        <end position="128"/>
    </location>
</feature>
<comment type="subcellular location">
    <subcellularLocation>
        <location evidence="1">Cell membrane</location>
        <topology evidence="1">Multi-pass membrane protein</topology>
    </subcellularLocation>
</comment>
<proteinExistence type="predicted"/>
<reference evidence="9 10" key="1">
    <citation type="submission" date="2018-05" db="EMBL/GenBank/DDBJ databases">
        <title>Draft genome of Methanospirillum lacunae Ki8-1.</title>
        <authorList>
            <person name="Dueholm M.S."/>
            <person name="Nielsen P.H."/>
            <person name="Bakmann L.F."/>
            <person name="Otzen D.E."/>
        </authorList>
    </citation>
    <scope>NUCLEOTIDE SEQUENCE [LARGE SCALE GENOMIC DNA]</scope>
    <source>
        <strain evidence="9 10">Ki8-1</strain>
    </source>
</reference>
<sequence>MPEAFPENTIPTRIPALMAGVMLGLLLAALDGTIVSTVMPTIGHQLNGMDLYVWPFTVYLLASTLAIVIFGKLSDIFGRKPVFITGILIFIAGSIGSGLSSDMITLILFRTIQGIGGGILMTVSFIMVAELFPIWQRGKYMGILASVYGIASIIGPALGGIITETVGWQWVFFLNIPLGTASLIMIKGWFPDLPPVAHSRPIDYAGIVTFTSAIIPLFLALSLAGSFYSWTSYEIMGMFIAALTISVIFIRTQLKASEPIIAIRMFKNRVYSISMAAAFFSNAIFYVAIIYLPLFMQDVQKTSASTAGLVITPMVLSMILAAVVTGQMISRTRRYRSLALSGFILIGIATVIFALLKPDTSFEVIVLGSILLGYGSGIMHPLLSIAAQNAFTQKEIGVITSSLQFSRNMGATIITPLLGIIMYGAIQSSNGSIDITTVSPEVLAHAIALVFGVCLILVAIAFIATWLLEDVRLTPQITIKSDGNSMKEATS</sequence>
<dbReference type="GeneID" id="97550185"/>
<dbReference type="RefSeq" id="WP_109969267.1">
    <property type="nucleotide sequence ID" value="NZ_CP176093.1"/>
</dbReference>
<feature type="transmembrane region" description="Helical" evidence="7">
    <location>
        <begin position="304"/>
        <end position="326"/>
    </location>
</feature>
<evidence type="ECO:0000256" key="3">
    <source>
        <dbReference type="ARBA" id="ARBA00022475"/>
    </source>
</evidence>
<dbReference type="SUPFAM" id="SSF103473">
    <property type="entry name" value="MFS general substrate transporter"/>
    <property type="match status" value="1"/>
</dbReference>
<organism evidence="9 10">
    <name type="scientific">Methanospirillum lacunae</name>
    <dbReference type="NCBI Taxonomy" id="668570"/>
    <lineage>
        <taxon>Archaea</taxon>
        <taxon>Methanobacteriati</taxon>
        <taxon>Methanobacteriota</taxon>
        <taxon>Stenosarchaea group</taxon>
        <taxon>Methanomicrobia</taxon>
        <taxon>Methanomicrobiales</taxon>
        <taxon>Methanospirillaceae</taxon>
        <taxon>Methanospirillum</taxon>
    </lineage>
</organism>
<dbReference type="FunFam" id="1.20.1720.10:FF:000004">
    <property type="entry name" value="EmrB/QacA family drug resistance transporter"/>
    <property type="match status" value="1"/>
</dbReference>
<accession>A0A2V2N553</accession>
<feature type="transmembrane region" description="Helical" evidence="7">
    <location>
        <begin position="202"/>
        <end position="224"/>
    </location>
</feature>
<dbReference type="Proteomes" id="UP000245657">
    <property type="component" value="Unassembled WGS sequence"/>
</dbReference>
<evidence type="ECO:0000313" key="9">
    <source>
        <dbReference type="EMBL" id="PWR71648.1"/>
    </source>
</evidence>
<comment type="caution">
    <text evidence="9">The sequence shown here is derived from an EMBL/GenBank/DDBJ whole genome shotgun (WGS) entry which is preliminary data.</text>
</comment>
<evidence type="ECO:0000256" key="6">
    <source>
        <dbReference type="ARBA" id="ARBA00023136"/>
    </source>
</evidence>
<dbReference type="PROSITE" id="PS50850">
    <property type="entry name" value="MFS"/>
    <property type="match status" value="1"/>
</dbReference>
<feature type="transmembrane region" description="Helical" evidence="7">
    <location>
        <begin position="362"/>
        <end position="387"/>
    </location>
</feature>
<evidence type="ECO:0000259" key="8">
    <source>
        <dbReference type="PROSITE" id="PS50850"/>
    </source>
</evidence>
<dbReference type="PANTHER" id="PTHR23501">
    <property type="entry name" value="MAJOR FACILITATOR SUPERFAMILY"/>
    <property type="match status" value="1"/>
</dbReference>
<evidence type="ECO:0000256" key="4">
    <source>
        <dbReference type="ARBA" id="ARBA00022692"/>
    </source>
</evidence>
<feature type="transmembrane region" description="Helical" evidence="7">
    <location>
        <begin position="408"/>
        <end position="426"/>
    </location>
</feature>
<dbReference type="GO" id="GO:0022857">
    <property type="term" value="F:transmembrane transporter activity"/>
    <property type="evidence" value="ECO:0007669"/>
    <property type="project" value="InterPro"/>
</dbReference>
<keyword evidence="10" id="KW-1185">Reference proteome</keyword>
<dbReference type="InterPro" id="IPR011701">
    <property type="entry name" value="MFS"/>
</dbReference>
<dbReference type="CDD" id="cd17502">
    <property type="entry name" value="MFS_Azr1_MDR_like"/>
    <property type="match status" value="1"/>
</dbReference>
<evidence type="ECO:0000256" key="7">
    <source>
        <dbReference type="SAM" id="Phobius"/>
    </source>
</evidence>
<gene>
    <name evidence="9" type="ORF">DK846_12420</name>
</gene>